<keyword evidence="3" id="KW-1185">Reference proteome</keyword>
<dbReference type="Proteomes" id="UP001362999">
    <property type="component" value="Unassembled WGS sequence"/>
</dbReference>
<sequence length="380" mass="42798">MTSITGQARGSRAVRGGVDQRVLRIGLEFFYESVVLHSIGQLPSFVMALEARPSVGSFVRRLEIDYWVPKGYTALHEAEIQKAFQLCRNLTHFAFNPLVVPYTQLFHLSLPSLPTSPADSLRGIPHLEIGSQVAYGSTLLLALLQLSPILESLSWVTPRLKHLVVHPPWLTGMVALSDYCPTLLSLWLPWTNLCSSVATLLSQCPQLQHLMINDREPIFSDGTQVVHEYLQFLYFTRTKDKLDESYWKAMFPALRRCQYLDGSYDLCPGMGRNRDGGVKVVQSLSASSYVELLSSYATSEDNSSDDSDYVPNSEDSDDTSRSDSASDGPSDYEEYFNPDCINSGASFSYPDEQDGEIEREEAVAIFRHWLLAKRERQYRV</sequence>
<proteinExistence type="predicted"/>
<dbReference type="EMBL" id="JAWWNJ010000174">
    <property type="protein sequence ID" value="KAK6975130.1"/>
    <property type="molecule type" value="Genomic_DNA"/>
</dbReference>
<protein>
    <submittedName>
        <fullName evidence="2">Uncharacterized protein</fullName>
    </submittedName>
</protein>
<dbReference type="InterPro" id="IPR032675">
    <property type="entry name" value="LRR_dom_sf"/>
</dbReference>
<evidence type="ECO:0000256" key="1">
    <source>
        <dbReference type="SAM" id="MobiDB-lite"/>
    </source>
</evidence>
<dbReference type="Gene3D" id="3.80.10.10">
    <property type="entry name" value="Ribonuclease Inhibitor"/>
    <property type="match status" value="1"/>
</dbReference>
<evidence type="ECO:0000313" key="3">
    <source>
        <dbReference type="Proteomes" id="UP001362999"/>
    </source>
</evidence>
<evidence type="ECO:0000313" key="2">
    <source>
        <dbReference type="EMBL" id="KAK6975130.1"/>
    </source>
</evidence>
<organism evidence="2 3">
    <name type="scientific">Favolaschia claudopus</name>
    <dbReference type="NCBI Taxonomy" id="2862362"/>
    <lineage>
        <taxon>Eukaryota</taxon>
        <taxon>Fungi</taxon>
        <taxon>Dikarya</taxon>
        <taxon>Basidiomycota</taxon>
        <taxon>Agaricomycotina</taxon>
        <taxon>Agaricomycetes</taxon>
        <taxon>Agaricomycetidae</taxon>
        <taxon>Agaricales</taxon>
        <taxon>Marasmiineae</taxon>
        <taxon>Mycenaceae</taxon>
        <taxon>Favolaschia</taxon>
    </lineage>
</organism>
<accession>A0AAV9ZAX8</accession>
<gene>
    <name evidence="2" type="ORF">R3P38DRAFT_2810931</name>
</gene>
<comment type="caution">
    <text evidence="2">The sequence shown here is derived from an EMBL/GenBank/DDBJ whole genome shotgun (WGS) entry which is preliminary data.</text>
</comment>
<reference evidence="2 3" key="1">
    <citation type="journal article" date="2024" name="J Genomics">
        <title>Draft genome sequencing and assembly of Favolaschia claudopus CIRM-BRFM 2984 isolated from oak limbs.</title>
        <authorList>
            <person name="Navarro D."/>
            <person name="Drula E."/>
            <person name="Chaduli D."/>
            <person name="Cazenave R."/>
            <person name="Ahrendt S."/>
            <person name="Wang J."/>
            <person name="Lipzen A."/>
            <person name="Daum C."/>
            <person name="Barry K."/>
            <person name="Grigoriev I.V."/>
            <person name="Favel A."/>
            <person name="Rosso M.N."/>
            <person name="Martin F."/>
        </authorList>
    </citation>
    <scope>NUCLEOTIDE SEQUENCE [LARGE SCALE GENOMIC DNA]</scope>
    <source>
        <strain evidence="2 3">CIRM-BRFM 2984</strain>
    </source>
</reference>
<name>A0AAV9ZAX8_9AGAR</name>
<feature type="region of interest" description="Disordered" evidence="1">
    <location>
        <begin position="297"/>
        <end position="333"/>
    </location>
</feature>
<dbReference type="AlphaFoldDB" id="A0AAV9ZAX8"/>
<dbReference type="SUPFAM" id="SSF52047">
    <property type="entry name" value="RNI-like"/>
    <property type="match status" value="1"/>
</dbReference>